<keyword evidence="2" id="KW-0378">Hydrolase</keyword>
<evidence type="ECO:0000259" key="5">
    <source>
        <dbReference type="PROSITE" id="PS51194"/>
    </source>
</evidence>
<dbReference type="Pfam" id="PF00271">
    <property type="entry name" value="Helicase_C"/>
    <property type="match status" value="1"/>
</dbReference>
<keyword evidence="7" id="KW-1185">Reference proteome</keyword>
<dbReference type="Gene3D" id="3.40.50.10810">
    <property type="entry name" value="Tandem AAA-ATPase domain"/>
    <property type="match status" value="1"/>
</dbReference>
<evidence type="ECO:0000256" key="2">
    <source>
        <dbReference type="ARBA" id="ARBA00022801"/>
    </source>
</evidence>
<evidence type="ECO:0000256" key="1">
    <source>
        <dbReference type="ARBA" id="ARBA00007025"/>
    </source>
</evidence>
<dbReference type="InterPro" id="IPR049730">
    <property type="entry name" value="SNF2/RAD54-like_C"/>
</dbReference>
<dbReference type="InterPro" id="IPR000330">
    <property type="entry name" value="SNF2_N"/>
</dbReference>
<dbReference type="GO" id="GO:0016787">
    <property type="term" value="F:hydrolase activity"/>
    <property type="evidence" value="ECO:0007669"/>
    <property type="project" value="UniProtKB-KW"/>
</dbReference>
<dbReference type="InterPro" id="IPR001650">
    <property type="entry name" value="Helicase_C-like"/>
</dbReference>
<dbReference type="FunFam" id="3.40.50.300:FF:000639">
    <property type="entry name" value="SWI/SNF-related matrix-associated actin-dependent regulator of chromatin subfamily A containing DEAD/H box 1 isoform X1"/>
    <property type="match status" value="1"/>
</dbReference>
<dbReference type="InParanoid" id="G3NWJ9"/>
<dbReference type="eggNOG" id="KOG0389">
    <property type="taxonomic scope" value="Eukaryota"/>
</dbReference>
<feature type="compositionally biased region" description="Acidic residues" evidence="3">
    <location>
        <begin position="93"/>
        <end position="115"/>
    </location>
</feature>
<sequence length="728" mass="82794">CRQELRMVLQEHEWNVEDALQVLQMFSDPGTNTTESSRLVPGLVCACLLRLPCLFLLFQMTPVSARPTRKKRNPVNQRRKRKARDSNEHVSSEEENDAEEETVSSEFEDSDEELDSTGGMTDLKKEILDFFRDASIDELSLIAGCSVKKAQKIVELRPFDSWQSLADAFVKDKGLSDSLLLGCRVVLKERKVVLGLMSKCNTISSKMVRQVTEVMESGTGTLKQPALLNSQNQLKPYQLIGLKWLLLLNEHKLSGILADEMGLGKTIQAIAFLAQLYERGVDGPHLITVPASTLDNWVRELKLWCPSLKVLVYCGSVEDRRYLRHDLLNDDVDCNVIVTTYNMAIGNDSDRSLFRKLRLKYAVFDEGHMLKNMNSLRYRHLMAINVSPQNVLIFSVMSQNSHEEQSRFERDRISQAKLIMKPFILRRVKSEVLKQLPAKEDKVESCPMSEKQQALYQTLFDKLKASTNGEKRELCNVMMQLRKMANHPLLHRHYYTTEKLKAMSKLMLKEPTHFDADAALIQEDMEVMSDFELHRLCKQYSSISSYQLENNLLLDSGKFHHLTELLASHKNKGDRVVLFSQFTMMLDIVEVLLKHLKHRYVRLDGSTPIADRIGLIDEYNTDPGIFVFLLSTRAGGLGINLTSANVVILHDIDCNPYNDKQAEDRCHRVGQTKIVKVIKLISKGSIEDCMLQLSQKKLKLEQDMTAAEGGEGTIPEDMASLLKASLGL</sequence>
<dbReference type="Proteomes" id="UP000007635">
    <property type="component" value="Chromosome XIII"/>
</dbReference>
<feature type="compositionally biased region" description="Basic residues" evidence="3">
    <location>
        <begin position="67"/>
        <end position="83"/>
    </location>
</feature>
<name>G3NWJ9_GASAC</name>
<feature type="region of interest" description="Disordered" evidence="3">
    <location>
        <begin position="66"/>
        <end position="118"/>
    </location>
</feature>
<feature type="domain" description="Helicase C-terminal" evidence="5">
    <location>
        <begin position="561"/>
        <end position="722"/>
    </location>
</feature>
<dbReference type="AlphaFoldDB" id="G3NWJ9"/>
<protein>
    <submittedName>
        <fullName evidence="6">SNF2 related chromatin remodeling ATPase with DExD box 1a</fullName>
    </submittedName>
</protein>
<dbReference type="SUPFAM" id="SSF52540">
    <property type="entry name" value="P-loop containing nucleoside triphosphate hydrolases"/>
    <property type="match status" value="2"/>
</dbReference>
<evidence type="ECO:0000259" key="4">
    <source>
        <dbReference type="PROSITE" id="PS51192"/>
    </source>
</evidence>
<reference evidence="6 7" key="1">
    <citation type="journal article" date="2021" name="G3 (Bethesda)">
        <title>Improved contiguity of the threespine stickleback genome using long-read sequencing.</title>
        <authorList>
            <person name="Nath S."/>
            <person name="Shaw D.E."/>
            <person name="White M.A."/>
        </authorList>
    </citation>
    <scope>NUCLEOTIDE SEQUENCE [LARGE SCALE GENOMIC DNA]</scope>
    <source>
        <strain evidence="6 7">Lake Benthic</strain>
    </source>
</reference>
<dbReference type="STRING" id="69293.ENSGACP00000009718"/>
<evidence type="ECO:0000313" key="7">
    <source>
        <dbReference type="Proteomes" id="UP000007635"/>
    </source>
</evidence>
<comment type="similarity">
    <text evidence="1">Belongs to the SNF2/RAD54 helicase family.</text>
</comment>
<dbReference type="SMART" id="SM00490">
    <property type="entry name" value="HELICc"/>
    <property type="match status" value="1"/>
</dbReference>
<dbReference type="Gene3D" id="3.40.50.300">
    <property type="entry name" value="P-loop containing nucleotide triphosphate hydrolases"/>
    <property type="match status" value="1"/>
</dbReference>
<dbReference type="GO" id="GO:0005524">
    <property type="term" value="F:ATP binding"/>
    <property type="evidence" value="ECO:0007669"/>
    <property type="project" value="InterPro"/>
</dbReference>
<dbReference type="InterPro" id="IPR027417">
    <property type="entry name" value="P-loop_NTPase"/>
</dbReference>
<dbReference type="InterPro" id="IPR014001">
    <property type="entry name" value="Helicase_ATP-bd"/>
</dbReference>
<evidence type="ECO:0000313" key="6">
    <source>
        <dbReference type="Ensembl" id="ENSGACP00000009718.2"/>
    </source>
</evidence>
<dbReference type="SMART" id="SM00487">
    <property type="entry name" value="DEXDc"/>
    <property type="match status" value="1"/>
</dbReference>
<proteinExistence type="inferred from homology"/>
<dbReference type="FunCoup" id="G3NWJ9">
    <property type="interactions" value="1672"/>
</dbReference>
<dbReference type="PROSITE" id="PS51192">
    <property type="entry name" value="HELICASE_ATP_BIND_1"/>
    <property type="match status" value="1"/>
</dbReference>
<accession>G3NWJ9</accession>
<dbReference type="GO" id="GO:0005694">
    <property type="term" value="C:chromosome"/>
    <property type="evidence" value="ECO:0007669"/>
    <property type="project" value="UniProtKB-ARBA"/>
</dbReference>
<reference evidence="6" key="2">
    <citation type="submission" date="2025-08" db="UniProtKB">
        <authorList>
            <consortium name="Ensembl"/>
        </authorList>
    </citation>
    <scope>IDENTIFICATION</scope>
</reference>
<dbReference type="GeneTree" id="ENSGT00910000144252"/>
<dbReference type="OMA" id="TIENWIG"/>
<dbReference type="Pfam" id="PF00176">
    <property type="entry name" value="SNF2-rel_dom"/>
    <property type="match status" value="2"/>
</dbReference>
<dbReference type="Bgee" id="ENSGACG00000007327">
    <property type="expression patterns" value="Expressed in telencephalon and 11 other cell types or tissues"/>
</dbReference>
<dbReference type="PROSITE" id="PS51194">
    <property type="entry name" value="HELICASE_CTER"/>
    <property type="match status" value="1"/>
</dbReference>
<dbReference type="PANTHER" id="PTHR10799">
    <property type="entry name" value="SNF2/RAD54 HELICASE FAMILY"/>
    <property type="match status" value="1"/>
</dbReference>
<feature type="domain" description="Helicase ATP-binding" evidence="4">
    <location>
        <begin position="246"/>
        <end position="415"/>
    </location>
</feature>
<dbReference type="Ensembl" id="ENSGACT00000009738.2">
    <property type="protein sequence ID" value="ENSGACP00000009718.2"/>
    <property type="gene ID" value="ENSGACG00000007327.2"/>
</dbReference>
<evidence type="ECO:0000256" key="3">
    <source>
        <dbReference type="SAM" id="MobiDB-lite"/>
    </source>
</evidence>
<dbReference type="InterPro" id="IPR038718">
    <property type="entry name" value="SNF2-like_sf"/>
</dbReference>
<organism evidence="6 7">
    <name type="scientific">Gasterosteus aculeatus aculeatus</name>
    <name type="common">three-spined stickleback</name>
    <dbReference type="NCBI Taxonomy" id="481459"/>
    <lineage>
        <taxon>Eukaryota</taxon>
        <taxon>Metazoa</taxon>
        <taxon>Chordata</taxon>
        <taxon>Craniata</taxon>
        <taxon>Vertebrata</taxon>
        <taxon>Euteleostomi</taxon>
        <taxon>Actinopterygii</taxon>
        <taxon>Neopterygii</taxon>
        <taxon>Teleostei</taxon>
        <taxon>Neoteleostei</taxon>
        <taxon>Acanthomorphata</taxon>
        <taxon>Eupercaria</taxon>
        <taxon>Perciformes</taxon>
        <taxon>Cottioidei</taxon>
        <taxon>Gasterosteales</taxon>
        <taxon>Gasterosteidae</taxon>
        <taxon>Gasterosteus</taxon>
    </lineage>
</organism>
<reference evidence="6" key="3">
    <citation type="submission" date="2025-09" db="UniProtKB">
        <authorList>
            <consortium name="Ensembl"/>
        </authorList>
    </citation>
    <scope>IDENTIFICATION</scope>
</reference>
<dbReference type="CDD" id="cd18793">
    <property type="entry name" value="SF2_C_SNF"/>
    <property type="match status" value="1"/>
</dbReference>